<comment type="subcellular location">
    <subcellularLocation>
        <location evidence="1">Cell membrane</location>
        <topology evidence="1">Multi-pass membrane protein</topology>
    </subcellularLocation>
</comment>
<evidence type="ECO:0000256" key="9">
    <source>
        <dbReference type="SAM" id="Phobius"/>
    </source>
</evidence>
<dbReference type="Gene3D" id="1.20.1560.10">
    <property type="entry name" value="ABC transporter type 1, transmembrane domain"/>
    <property type="match status" value="1"/>
</dbReference>
<dbReference type="PROSITE" id="PS50929">
    <property type="entry name" value="ABC_TM1F"/>
    <property type="match status" value="1"/>
</dbReference>
<keyword evidence="7 9" id="KW-1133">Transmembrane helix</keyword>
<feature type="transmembrane region" description="Helical" evidence="9">
    <location>
        <begin position="214"/>
        <end position="241"/>
    </location>
</feature>
<evidence type="ECO:0000256" key="2">
    <source>
        <dbReference type="ARBA" id="ARBA00022448"/>
    </source>
</evidence>
<dbReference type="CDD" id="cd18587">
    <property type="entry name" value="ABC_6TM_LapB_like"/>
    <property type="match status" value="1"/>
</dbReference>
<dbReference type="PANTHER" id="PTHR43394:SF1">
    <property type="entry name" value="ATP-BINDING CASSETTE SUB-FAMILY B MEMBER 10, MITOCHONDRIAL"/>
    <property type="match status" value="1"/>
</dbReference>
<dbReference type="NCBIfam" id="TIGR03375">
    <property type="entry name" value="type_I_sec_LssB"/>
    <property type="match status" value="1"/>
</dbReference>
<organism evidence="12 13">
    <name type="scientific">Rhodovulum adriaticum</name>
    <name type="common">Rhodopseudomonas adriatica</name>
    <dbReference type="NCBI Taxonomy" id="35804"/>
    <lineage>
        <taxon>Bacteria</taxon>
        <taxon>Pseudomonadati</taxon>
        <taxon>Pseudomonadota</taxon>
        <taxon>Alphaproteobacteria</taxon>
        <taxon>Rhodobacterales</taxon>
        <taxon>Paracoccaceae</taxon>
        <taxon>Rhodovulum</taxon>
    </lineage>
</organism>
<keyword evidence="6 12" id="KW-0067">ATP-binding</keyword>
<dbReference type="EMBL" id="SLXL01000023">
    <property type="protein sequence ID" value="TCP20001.1"/>
    <property type="molecule type" value="Genomic_DNA"/>
</dbReference>
<proteinExistence type="predicted"/>
<evidence type="ECO:0000313" key="13">
    <source>
        <dbReference type="Proteomes" id="UP000295733"/>
    </source>
</evidence>
<dbReference type="InterPro" id="IPR003593">
    <property type="entry name" value="AAA+_ATPase"/>
</dbReference>
<dbReference type="AlphaFoldDB" id="A0A4R2NFD1"/>
<dbReference type="Proteomes" id="UP000295733">
    <property type="component" value="Unassembled WGS sequence"/>
</dbReference>
<evidence type="ECO:0000259" key="10">
    <source>
        <dbReference type="PROSITE" id="PS50893"/>
    </source>
</evidence>
<keyword evidence="5" id="KW-0547">Nucleotide-binding</keyword>
<feature type="transmembrane region" description="Helical" evidence="9">
    <location>
        <begin position="465"/>
        <end position="483"/>
    </location>
</feature>
<sequence length="758" mass="82400">MANDVTLARSGATGLDRDHEKADFAEASSHRAADHNLSTHPQANLETNVVAPASHDPPPHAGIGDQNDAETTLILSVRHILSLSGMAFSPGAVRDLPELTSEAFDPGSAVSALRHVGLEASLGEMSPGELRQSHCPAIGFLKTGEAVVIHGFDDEARLHLRRFSHAEVREEILVESEISDRLTPNVILARKVHMARKASLKNDWFWGSLRPGKWLYAQVLVAAALTNFLGLSTSLFIMVVYDRVVPNEAVESLVALTIGVVVALGFDFVIKTLRAQFVDKAGKRADARMSRLIFDRILNLKLDNRRQKSGAMATIVREFDTLRDFFTSATLVAIVDLPFIFFFIWVISLIAGPLALVPLIAVPLVIATGIGIQPFLARITKNSMQSNMSKQSVLVETLNGLETVQATGSGRLMRRRFEEAADAQSDLGLRSRMLSQFAINSAASVQQFAQIATIFYGVFLIQDGTITMGALIAAVILGGRTLAPLSQLASAMSRANGAREAFRSLSTIMNADTETADFRPRLSRPHLEGTIELKGVSYAFPGTSTPIIRNLSLKIPAGQKVAILGRMGSGKSTLARLISGLIEPTEGTVLVDGVDLRQIDKSDVRRNIGVMLQETWLFSGSIKENLQMGFYEYDDAHILNIARISGVDDFVAGHPQGYDMELRERGEGLSGGQRQSINLARALLHDPNVLIMDEPTSAMDTATETAVIGRLKAWAGHRTFVMVTHRNALLELADRVLVVDQGSVVADTTPDKLRSQVR</sequence>
<feature type="transmembrane region" description="Helical" evidence="9">
    <location>
        <begin position="325"/>
        <end position="348"/>
    </location>
</feature>
<feature type="transmembrane region" description="Helical" evidence="9">
    <location>
        <begin position="354"/>
        <end position="376"/>
    </location>
</feature>
<dbReference type="Gene3D" id="3.90.70.10">
    <property type="entry name" value="Cysteine proteinases"/>
    <property type="match status" value="1"/>
</dbReference>
<dbReference type="InterPro" id="IPR036640">
    <property type="entry name" value="ABC1_TM_sf"/>
</dbReference>
<name>A0A4R2NFD1_RHOAD</name>
<dbReference type="InterPro" id="IPR017750">
    <property type="entry name" value="ATPase_T1SS"/>
</dbReference>
<feature type="domain" description="ABC transporter" evidence="10">
    <location>
        <begin position="531"/>
        <end position="757"/>
    </location>
</feature>
<dbReference type="PANTHER" id="PTHR43394">
    <property type="entry name" value="ATP-DEPENDENT PERMEASE MDL1, MITOCHONDRIAL"/>
    <property type="match status" value="1"/>
</dbReference>
<evidence type="ECO:0000256" key="7">
    <source>
        <dbReference type="ARBA" id="ARBA00022989"/>
    </source>
</evidence>
<dbReference type="GO" id="GO:0015421">
    <property type="term" value="F:ABC-type oligopeptide transporter activity"/>
    <property type="evidence" value="ECO:0007669"/>
    <property type="project" value="TreeGrafter"/>
</dbReference>
<keyword evidence="3" id="KW-1003">Cell membrane</keyword>
<dbReference type="GO" id="GO:0005524">
    <property type="term" value="F:ATP binding"/>
    <property type="evidence" value="ECO:0007669"/>
    <property type="project" value="UniProtKB-KW"/>
</dbReference>
<keyword evidence="4 9" id="KW-0812">Transmembrane</keyword>
<dbReference type="SUPFAM" id="SSF90123">
    <property type="entry name" value="ABC transporter transmembrane region"/>
    <property type="match status" value="1"/>
</dbReference>
<keyword evidence="13" id="KW-1185">Reference proteome</keyword>
<dbReference type="InterPro" id="IPR003439">
    <property type="entry name" value="ABC_transporter-like_ATP-bd"/>
</dbReference>
<dbReference type="InterPro" id="IPR039421">
    <property type="entry name" value="Type_1_exporter"/>
</dbReference>
<evidence type="ECO:0000259" key="11">
    <source>
        <dbReference type="PROSITE" id="PS50929"/>
    </source>
</evidence>
<evidence type="ECO:0000313" key="12">
    <source>
        <dbReference type="EMBL" id="TCP20001.1"/>
    </source>
</evidence>
<evidence type="ECO:0000256" key="5">
    <source>
        <dbReference type="ARBA" id="ARBA00022741"/>
    </source>
</evidence>
<comment type="caution">
    <text evidence="12">The sequence shown here is derived from an EMBL/GenBank/DDBJ whole genome shotgun (WGS) entry which is preliminary data.</text>
</comment>
<accession>A0A4R2NFD1</accession>
<dbReference type="GO" id="GO:0005886">
    <property type="term" value="C:plasma membrane"/>
    <property type="evidence" value="ECO:0007669"/>
    <property type="project" value="UniProtKB-SubCell"/>
</dbReference>
<feature type="domain" description="ABC transmembrane type-1" evidence="11">
    <location>
        <begin position="219"/>
        <end position="497"/>
    </location>
</feature>
<gene>
    <name evidence="12" type="ORF">EV656_12313</name>
</gene>
<dbReference type="SMART" id="SM00382">
    <property type="entry name" value="AAA"/>
    <property type="match status" value="1"/>
</dbReference>
<evidence type="ECO:0000256" key="1">
    <source>
        <dbReference type="ARBA" id="ARBA00004651"/>
    </source>
</evidence>
<dbReference type="FunFam" id="3.40.50.300:FF:000299">
    <property type="entry name" value="ABC transporter ATP-binding protein/permease"/>
    <property type="match status" value="1"/>
</dbReference>
<evidence type="ECO:0000256" key="3">
    <source>
        <dbReference type="ARBA" id="ARBA00022475"/>
    </source>
</evidence>
<dbReference type="Pfam" id="PF00005">
    <property type="entry name" value="ABC_tran"/>
    <property type="match status" value="1"/>
</dbReference>
<protein>
    <submittedName>
        <fullName evidence="12">ATP-binding cassette subfamily C protein LapB</fullName>
    </submittedName>
</protein>
<evidence type="ECO:0000256" key="8">
    <source>
        <dbReference type="ARBA" id="ARBA00023136"/>
    </source>
</evidence>
<keyword evidence="2" id="KW-0813">Transport</keyword>
<feature type="transmembrane region" description="Helical" evidence="9">
    <location>
        <begin position="253"/>
        <end position="270"/>
    </location>
</feature>
<evidence type="ECO:0000256" key="6">
    <source>
        <dbReference type="ARBA" id="ARBA00022840"/>
    </source>
</evidence>
<dbReference type="GO" id="GO:0016887">
    <property type="term" value="F:ATP hydrolysis activity"/>
    <property type="evidence" value="ECO:0007669"/>
    <property type="project" value="InterPro"/>
</dbReference>
<evidence type="ECO:0000256" key="4">
    <source>
        <dbReference type="ARBA" id="ARBA00022692"/>
    </source>
</evidence>
<dbReference type="Pfam" id="PF00664">
    <property type="entry name" value="ABC_membrane"/>
    <property type="match status" value="1"/>
</dbReference>
<dbReference type="SUPFAM" id="SSF52540">
    <property type="entry name" value="P-loop containing nucleoside triphosphate hydrolases"/>
    <property type="match status" value="1"/>
</dbReference>
<dbReference type="OrthoDB" id="9808328at2"/>
<dbReference type="InterPro" id="IPR027417">
    <property type="entry name" value="P-loop_NTPase"/>
</dbReference>
<reference evidence="12 13" key="1">
    <citation type="submission" date="2019-03" db="EMBL/GenBank/DDBJ databases">
        <title>Genomic Encyclopedia of Type Strains, Phase IV (KMG-IV): sequencing the most valuable type-strain genomes for metagenomic binning, comparative biology and taxonomic classification.</title>
        <authorList>
            <person name="Goeker M."/>
        </authorList>
    </citation>
    <scope>NUCLEOTIDE SEQUENCE [LARGE SCALE GENOMIC DNA]</scope>
    <source>
        <strain evidence="12 13">DSM 2781</strain>
    </source>
</reference>
<dbReference type="CDD" id="cd03245">
    <property type="entry name" value="ABCC_bacteriocin_exporters"/>
    <property type="match status" value="1"/>
</dbReference>
<dbReference type="PROSITE" id="PS50893">
    <property type="entry name" value="ABC_TRANSPORTER_2"/>
    <property type="match status" value="1"/>
</dbReference>
<dbReference type="InterPro" id="IPR011527">
    <property type="entry name" value="ABC1_TM_dom"/>
</dbReference>
<keyword evidence="8 9" id="KW-0472">Membrane</keyword>
<dbReference type="Gene3D" id="3.40.50.300">
    <property type="entry name" value="P-loop containing nucleotide triphosphate hydrolases"/>
    <property type="match status" value="1"/>
</dbReference>